<dbReference type="Proteomes" id="UP000054516">
    <property type="component" value="Unassembled WGS sequence"/>
</dbReference>
<accession>A0A1W2TCM6</accession>
<evidence type="ECO:0000256" key="1">
    <source>
        <dbReference type="SAM" id="MobiDB-lite"/>
    </source>
</evidence>
<keyword evidence="3" id="KW-1185">Reference proteome</keyword>
<dbReference type="OrthoDB" id="3485856at2759"/>
<gene>
    <name evidence="2" type="ORF">SAMD00023353_1400010</name>
</gene>
<proteinExistence type="predicted"/>
<dbReference type="EMBL" id="DF977459">
    <property type="protein sequence ID" value="GAP85720.2"/>
    <property type="molecule type" value="Genomic_DNA"/>
</dbReference>
<feature type="region of interest" description="Disordered" evidence="1">
    <location>
        <begin position="37"/>
        <end position="56"/>
    </location>
</feature>
<evidence type="ECO:0000313" key="2">
    <source>
        <dbReference type="EMBL" id="GAP85720.2"/>
    </source>
</evidence>
<evidence type="ECO:0000313" key="3">
    <source>
        <dbReference type="Proteomes" id="UP000054516"/>
    </source>
</evidence>
<feature type="region of interest" description="Disordered" evidence="1">
    <location>
        <begin position="464"/>
        <end position="507"/>
    </location>
</feature>
<feature type="compositionally biased region" description="Basic and acidic residues" evidence="1">
    <location>
        <begin position="464"/>
        <end position="479"/>
    </location>
</feature>
<reference evidence="2" key="1">
    <citation type="submission" date="2016-03" db="EMBL/GenBank/DDBJ databases">
        <title>Draft genome sequence of Rosellinia necatrix.</title>
        <authorList>
            <person name="Kanematsu S."/>
        </authorList>
    </citation>
    <scope>NUCLEOTIDE SEQUENCE [LARGE SCALE GENOMIC DNA]</scope>
    <source>
        <strain evidence="2">W97</strain>
    </source>
</reference>
<dbReference type="AlphaFoldDB" id="A0A1W2TCM6"/>
<organism evidence="2">
    <name type="scientific">Rosellinia necatrix</name>
    <name type="common">White root-rot fungus</name>
    <dbReference type="NCBI Taxonomy" id="77044"/>
    <lineage>
        <taxon>Eukaryota</taxon>
        <taxon>Fungi</taxon>
        <taxon>Dikarya</taxon>
        <taxon>Ascomycota</taxon>
        <taxon>Pezizomycotina</taxon>
        <taxon>Sordariomycetes</taxon>
        <taxon>Xylariomycetidae</taxon>
        <taxon>Xylariales</taxon>
        <taxon>Xylariaceae</taxon>
        <taxon>Rosellinia</taxon>
    </lineage>
</organism>
<name>A0A1W2TCM6_ROSNE</name>
<protein>
    <submittedName>
        <fullName evidence="2">Uncharacterized protein</fullName>
    </submittedName>
</protein>
<sequence>MAEKFSVKYHSEKCIPSVLVAGLTRLVYRKQKLPKIHQRESIKAPSNSHPERNSVGANSRWDALLISPKISSTDELIEQQHSSPQESIQIEASDTVSNRSSLSSIPARPGNQTAISPSFSISERLSKFRSNLINLATQRRSRANTARVEEVIAFIKSTPTLRVESTTSIRRKLTVQQYGELLKAVRHSDDAGLRAYFIDKLRFDYTRSKKRFEVRMQTAVHESMVYEISGEVRQWLAHLRGSPDPKISNAASSVKGRGTTGIRFHFAKGESDIKSPDASFTHKKCKSGCKYPTIVVEIGFSQSPNDLKEKAEAYIRRSKGKIRAVVGVNLYKLYQAEMKNERRMRKMYTRGELKEGEAYSYADDEENTTGEGSILVWRPKVKEGGEMEVTCVQNKKFRDKNGNATDSVPLRLQLQDFMCEEMKNSSEGNFIAPAMEIGAGNLCSWVHEGLVEYRTMRHDVVQSNMEERKLKAEQEKTENDREDEGGQISQAGDAEEEAEESGARAWMTRGLGSIFEGGRRISARVRR</sequence>